<feature type="transmembrane region" description="Helical" evidence="1">
    <location>
        <begin position="46"/>
        <end position="65"/>
    </location>
</feature>
<dbReference type="PANTHER" id="PTHR30336:SF4">
    <property type="entry name" value="ENVELOPE BIOGENESIS FACTOR ELYC"/>
    <property type="match status" value="1"/>
</dbReference>
<evidence type="ECO:0000256" key="1">
    <source>
        <dbReference type="SAM" id="Phobius"/>
    </source>
</evidence>
<accession>A0A225NQQ2</accession>
<dbReference type="GO" id="GO:0005886">
    <property type="term" value="C:plasma membrane"/>
    <property type="evidence" value="ECO:0007669"/>
    <property type="project" value="TreeGrafter"/>
</dbReference>
<proteinExistence type="predicted"/>
<evidence type="ECO:0000259" key="2">
    <source>
        <dbReference type="Pfam" id="PF02698"/>
    </source>
</evidence>
<dbReference type="Pfam" id="PF02698">
    <property type="entry name" value="DUF218"/>
    <property type="match status" value="1"/>
</dbReference>
<evidence type="ECO:0000313" key="3">
    <source>
        <dbReference type="EMBL" id="OWU74802.1"/>
    </source>
</evidence>
<keyword evidence="1" id="KW-0812">Transmembrane</keyword>
<gene>
    <name evidence="3" type="ORF">ATO3_09390</name>
</gene>
<dbReference type="EMBL" id="AQQR01000003">
    <property type="protein sequence ID" value="OWU74802.1"/>
    <property type="molecule type" value="Genomic_DNA"/>
</dbReference>
<organism evidence="3 4">
    <name type="scientific">Marinibacterium profundimaris</name>
    <dbReference type="NCBI Taxonomy" id="1679460"/>
    <lineage>
        <taxon>Bacteria</taxon>
        <taxon>Pseudomonadati</taxon>
        <taxon>Pseudomonadota</taxon>
        <taxon>Alphaproteobacteria</taxon>
        <taxon>Rhodobacterales</taxon>
        <taxon>Paracoccaceae</taxon>
        <taxon>Marinibacterium</taxon>
    </lineage>
</organism>
<dbReference type="InterPro" id="IPR051599">
    <property type="entry name" value="Cell_Envelope_Assoc"/>
</dbReference>
<dbReference type="CDD" id="cd06259">
    <property type="entry name" value="YdcF-like"/>
    <property type="match status" value="1"/>
</dbReference>
<dbReference type="PANTHER" id="PTHR30336">
    <property type="entry name" value="INNER MEMBRANE PROTEIN, PROBABLE PERMEASE"/>
    <property type="match status" value="1"/>
</dbReference>
<dbReference type="GO" id="GO:0000270">
    <property type="term" value="P:peptidoglycan metabolic process"/>
    <property type="evidence" value="ECO:0007669"/>
    <property type="project" value="TreeGrafter"/>
</dbReference>
<reference evidence="3 4" key="1">
    <citation type="submission" date="2013-04" db="EMBL/GenBank/DDBJ databases">
        <title>Oceanicola sp. 22II1-22F33 Genome Sequencing.</title>
        <authorList>
            <person name="Lai Q."/>
            <person name="Li G."/>
            <person name="Shao Z."/>
        </authorList>
    </citation>
    <scope>NUCLEOTIDE SEQUENCE [LARGE SCALE GENOMIC DNA]</scope>
    <source>
        <strain evidence="3 4">22II1-22F33</strain>
    </source>
</reference>
<evidence type="ECO:0000313" key="4">
    <source>
        <dbReference type="Proteomes" id="UP000215377"/>
    </source>
</evidence>
<name>A0A225NQQ2_9RHOB</name>
<dbReference type="GO" id="GO:0043164">
    <property type="term" value="P:Gram-negative-bacterium-type cell wall biogenesis"/>
    <property type="evidence" value="ECO:0007669"/>
    <property type="project" value="TreeGrafter"/>
</dbReference>
<keyword evidence="4" id="KW-1185">Reference proteome</keyword>
<keyword evidence="1" id="KW-1133">Transmembrane helix</keyword>
<protein>
    <recommendedName>
        <fullName evidence="2">DUF218 domain-containing protein</fullName>
    </recommendedName>
</protein>
<feature type="domain" description="DUF218" evidence="2">
    <location>
        <begin position="82"/>
        <end position="251"/>
    </location>
</feature>
<sequence>MDTLFFIASKLIGALLRADTWIVLLAAAGLIALLRDRRRGATRFTLVLLVYCLVIGFLPVGDVLLRPLENRYPTNPVLNDIDGIVVLGGAEDAFGTAHWDQVQLHDGAERFIAGAALARRFPEARLIFTGGNGLLRGLVQDNPSEASAAARAFDALGVPGDRVLLEGRSRNTAENAAFGLDLAQPEADETWVLVTSAFHMPRAMRSFDRAGWPAMIPFPVDYQTTTFGDRTRWNLAGHLSDLTVAVKEWVGLFAYGFTGR</sequence>
<dbReference type="InterPro" id="IPR014729">
    <property type="entry name" value="Rossmann-like_a/b/a_fold"/>
</dbReference>
<feature type="transmembrane region" description="Helical" evidence="1">
    <location>
        <begin position="12"/>
        <end position="34"/>
    </location>
</feature>
<dbReference type="InterPro" id="IPR003848">
    <property type="entry name" value="DUF218"/>
</dbReference>
<dbReference type="Gene3D" id="3.40.50.620">
    <property type="entry name" value="HUPs"/>
    <property type="match status" value="1"/>
</dbReference>
<dbReference type="AlphaFoldDB" id="A0A225NQQ2"/>
<comment type="caution">
    <text evidence="3">The sequence shown here is derived from an EMBL/GenBank/DDBJ whole genome shotgun (WGS) entry which is preliminary data.</text>
</comment>
<keyword evidence="1" id="KW-0472">Membrane</keyword>
<dbReference type="Proteomes" id="UP000215377">
    <property type="component" value="Unassembled WGS sequence"/>
</dbReference>